<dbReference type="Pfam" id="PF00505">
    <property type="entry name" value="HMG_box"/>
    <property type="match status" value="1"/>
</dbReference>
<feature type="compositionally biased region" description="Low complexity" evidence="3">
    <location>
        <begin position="1"/>
        <end position="14"/>
    </location>
</feature>
<dbReference type="Gene3D" id="1.10.30.10">
    <property type="entry name" value="High mobility group box domain"/>
    <property type="match status" value="2"/>
</dbReference>
<evidence type="ECO:0000256" key="3">
    <source>
        <dbReference type="SAM" id="MobiDB-lite"/>
    </source>
</evidence>
<dbReference type="FunFam" id="1.10.30.10:FF:000060">
    <property type="entry name" value="Transcription factor protein"/>
    <property type="match status" value="1"/>
</dbReference>
<dbReference type="GeneID" id="778718"/>
<reference evidence="7" key="1">
    <citation type="journal article" date="2002" name="Science">
        <title>The draft genome of Ciona intestinalis: insights into chordate and vertebrate origins.</title>
        <authorList>
            <person name="Dehal P."/>
            <person name="Satou Y."/>
            <person name="Campbell R.K."/>
            <person name="Chapman J."/>
            <person name="Degnan B."/>
            <person name="De Tomaso A."/>
            <person name="Davidson B."/>
            <person name="Di Gregorio A."/>
            <person name="Gelpke M."/>
            <person name="Goodstein D.M."/>
            <person name="Harafuji N."/>
            <person name="Hastings K.E."/>
            <person name="Ho I."/>
            <person name="Hotta K."/>
            <person name="Huang W."/>
            <person name="Kawashima T."/>
            <person name="Lemaire P."/>
            <person name="Martinez D."/>
            <person name="Meinertzhagen I.A."/>
            <person name="Necula S."/>
            <person name="Nonaka M."/>
            <person name="Putnam N."/>
            <person name="Rash S."/>
            <person name="Saiga H."/>
            <person name="Satake M."/>
            <person name="Terry A."/>
            <person name="Yamada L."/>
            <person name="Wang H.G."/>
            <person name="Awazu S."/>
            <person name="Azumi K."/>
            <person name="Boore J."/>
            <person name="Branno M."/>
            <person name="Chin-Bow S."/>
            <person name="DeSantis R."/>
            <person name="Doyle S."/>
            <person name="Francino P."/>
            <person name="Keys D.N."/>
            <person name="Haga S."/>
            <person name="Hayashi H."/>
            <person name="Hino K."/>
            <person name="Imai K.S."/>
            <person name="Inaba K."/>
            <person name="Kano S."/>
            <person name="Kobayashi K."/>
            <person name="Kobayashi M."/>
            <person name="Lee B.I."/>
            <person name="Makabe K.W."/>
            <person name="Manohar C."/>
            <person name="Matassi G."/>
            <person name="Medina M."/>
            <person name="Mochizuki Y."/>
            <person name="Mount S."/>
            <person name="Morishita T."/>
            <person name="Miura S."/>
            <person name="Nakayama A."/>
            <person name="Nishizaka S."/>
            <person name="Nomoto H."/>
            <person name="Ohta F."/>
            <person name="Oishi K."/>
            <person name="Rigoutsos I."/>
            <person name="Sano M."/>
            <person name="Sasaki A."/>
            <person name="Sasakura Y."/>
            <person name="Shoguchi E."/>
            <person name="Shin-i T."/>
            <person name="Spagnuolo A."/>
            <person name="Stainier D."/>
            <person name="Suzuki M.M."/>
            <person name="Tassy O."/>
            <person name="Takatori N."/>
            <person name="Tokuoka M."/>
            <person name="Yagi K."/>
            <person name="Yoshizaki F."/>
            <person name="Wada S."/>
            <person name="Zhang C."/>
            <person name="Hyatt P.D."/>
            <person name="Larimer F."/>
            <person name="Detter C."/>
            <person name="Doggett N."/>
            <person name="Glavina T."/>
            <person name="Hawkins T."/>
            <person name="Richardson P."/>
            <person name="Lucas S."/>
            <person name="Kohara Y."/>
            <person name="Levine M."/>
            <person name="Satoh N."/>
            <person name="Rokhsar D.S."/>
        </authorList>
    </citation>
    <scope>NUCLEOTIDE SEQUENCE [LARGE SCALE GENOMIC DNA]</scope>
</reference>
<dbReference type="Ensembl" id="ENSCINT00000007915.3">
    <property type="protein sequence ID" value="ENSCINP00000007915.3"/>
    <property type="gene ID" value="ENSCING00000003838.3"/>
</dbReference>
<feature type="region of interest" description="Disordered" evidence="3">
    <location>
        <begin position="261"/>
        <end position="285"/>
    </location>
</feature>
<feature type="region of interest" description="Disordered" evidence="3">
    <location>
        <begin position="1"/>
        <end position="51"/>
    </location>
</feature>
<feature type="domain" description="HMG box" evidence="4">
    <location>
        <begin position="53"/>
        <end position="122"/>
    </location>
</feature>
<keyword evidence="2" id="KW-0539">Nucleus</keyword>
<sequence length="310" mass="34749">MQQLAQMQQQFQQQYTGGTSSGNNVVMSPQNYSPSRRGRKPTDKKKRKRHTWVKRPTTAYLYFVSKYRETLKEAGEVVPKAKIITQACAEKWRNMNEEEKEPFLELSRRDRERWQKDKALEKKPRDPNRPKRPPSAYFLFLADFRKNYPGKSDPAKEITKKAGEAWNSLSDAEKTPYYRSAQLVRAKWEQDLEAYKQSVKCGTLSRASSIQSDHDPVEMVGEVGLDEDESPMSSPTQTGNPIAQMGANLLQGGSSSMISGVASGSGVIPSTTPESPTTGNSLQAAPVSYAYPHHMVAPQTSGLQQQFPGR</sequence>
<dbReference type="SUPFAM" id="SSF47095">
    <property type="entry name" value="HMG-box"/>
    <property type="match status" value="2"/>
</dbReference>
<feature type="DNA-binding region" description="HMG box" evidence="2">
    <location>
        <begin position="130"/>
        <end position="196"/>
    </location>
</feature>
<feature type="region of interest" description="Disordered" evidence="3">
    <location>
        <begin position="114"/>
        <end position="134"/>
    </location>
</feature>
<dbReference type="SMART" id="SM00398">
    <property type="entry name" value="HMG"/>
    <property type="match status" value="2"/>
</dbReference>
<feature type="compositionally biased region" description="Polar residues" evidence="3">
    <location>
        <begin position="15"/>
        <end position="34"/>
    </location>
</feature>
<evidence type="ECO:0000313" key="7">
    <source>
        <dbReference type="Proteomes" id="UP000008144"/>
    </source>
</evidence>
<reference evidence="5" key="2">
    <citation type="journal article" date="2003" name="Dev. Genes Evol.">
        <title>Genomewide surveys of developmentally relevant genes in Ciona intestinalis.</title>
        <authorList>
            <person name="Satou Y."/>
            <person name="Satoh N."/>
        </authorList>
    </citation>
    <scope>NUCLEOTIDE SEQUENCE</scope>
</reference>
<dbReference type="EMBL" id="AB210610">
    <property type="protein sequence ID" value="BAE06615.1"/>
    <property type="molecule type" value="mRNA"/>
</dbReference>
<feature type="compositionally biased region" description="Low complexity" evidence="3">
    <location>
        <begin position="261"/>
        <end position="270"/>
    </location>
</feature>
<feature type="compositionally biased region" description="Basic and acidic residues" evidence="3">
    <location>
        <begin position="114"/>
        <end position="129"/>
    </location>
</feature>
<dbReference type="OrthoDB" id="1919336at2759"/>
<keyword evidence="1 2" id="KW-0238">DNA-binding</keyword>
<feature type="domain" description="HMG box" evidence="4">
    <location>
        <begin position="130"/>
        <end position="196"/>
    </location>
</feature>
<organism evidence="5">
    <name type="scientific">Ciona intestinalis</name>
    <name type="common">Transparent sea squirt</name>
    <name type="synonym">Ascidia intestinalis</name>
    <dbReference type="NCBI Taxonomy" id="7719"/>
    <lineage>
        <taxon>Eukaryota</taxon>
        <taxon>Metazoa</taxon>
        <taxon>Chordata</taxon>
        <taxon>Tunicata</taxon>
        <taxon>Ascidiacea</taxon>
        <taxon>Phlebobranchia</taxon>
        <taxon>Cionidae</taxon>
        <taxon>Ciona</taxon>
    </lineage>
</organism>
<dbReference type="Proteomes" id="UP000008144">
    <property type="component" value="Unassembled WGS sequence"/>
</dbReference>
<feature type="compositionally biased region" description="Basic residues" evidence="3">
    <location>
        <begin position="36"/>
        <end position="51"/>
    </location>
</feature>
<accession>F6YQW3</accession>
<reference evidence="6" key="5">
    <citation type="submission" date="2025-05" db="UniProtKB">
        <authorList>
            <consortium name="Ensembl"/>
        </authorList>
    </citation>
    <scope>IDENTIFICATION</scope>
</reference>
<keyword evidence="7" id="KW-1185">Reference proteome</keyword>
<evidence type="ECO:0000313" key="6">
    <source>
        <dbReference type="Ensembl" id="ENSCINP00000007915.3"/>
    </source>
</evidence>
<dbReference type="InterPro" id="IPR009071">
    <property type="entry name" value="HMG_box_dom"/>
</dbReference>
<accession>Q4H312</accession>
<name>Q4H312_CIOIN</name>
<evidence type="ECO:0000256" key="2">
    <source>
        <dbReference type="PROSITE-ProRule" id="PRU00267"/>
    </source>
</evidence>
<dbReference type="CDD" id="cd22005">
    <property type="entry name" value="HMG-box_AtHMGB1-like"/>
    <property type="match status" value="1"/>
</dbReference>
<dbReference type="PANTHER" id="PTHR48112:SF22">
    <property type="entry name" value="MITOCHONDRIAL TRANSCRIPTION FACTOR A, ISOFORM B"/>
    <property type="match status" value="1"/>
</dbReference>
<dbReference type="GeneTree" id="ENSGT00940000153299"/>
<gene>
    <name evidence="5" type="primary">Ci-Orphan HMG-2</name>
    <name evidence="6" type="synonym">LOC778718</name>
</gene>
<dbReference type="AlphaFoldDB" id="Q4H312"/>
<dbReference type="GO" id="GO:0005634">
    <property type="term" value="C:nucleus"/>
    <property type="evidence" value="ECO:0007669"/>
    <property type="project" value="UniProtKB-UniRule"/>
</dbReference>
<reference evidence="5" key="4">
    <citation type="submission" date="2005-04" db="EMBL/GenBank/DDBJ databases">
        <title>Expressed genes in Ciona intestinalis.</title>
        <authorList>
            <person name="Satou Y."/>
        </authorList>
    </citation>
    <scope>NUCLEOTIDE SEQUENCE</scope>
</reference>
<feature type="DNA-binding region" description="HMG box" evidence="2">
    <location>
        <begin position="53"/>
        <end position="122"/>
    </location>
</feature>
<feature type="compositionally biased region" description="Polar residues" evidence="3">
    <location>
        <begin position="271"/>
        <end position="283"/>
    </location>
</feature>
<accession>A0A1W2VNU6</accession>
<dbReference type="InterPro" id="IPR050342">
    <property type="entry name" value="HMGB"/>
</dbReference>
<dbReference type="Pfam" id="PF09011">
    <property type="entry name" value="HMG_box_2"/>
    <property type="match status" value="1"/>
</dbReference>
<protein>
    <submittedName>
        <fullName evidence="5">Transcription factor protein</fullName>
    </submittedName>
</protein>
<evidence type="ECO:0000256" key="1">
    <source>
        <dbReference type="ARBA" id="ARBA00023125"/>
    </source>
</evidence>
<dbReference type="GO" id="GO:0003677">
    <property type="term" value="F:DNA binding"/>
    <property type="evidence" value="ECO:0007669"/>
    <property type="project" value="UniProtKB-UniRule"/>
</dbReference>
<evidence type="ECO:0000259" key="4">
    <source>
        <dbReference type="PROSITE" id="PS50118"/>
    </source>
</evidence>
<dbReference type="KEGG" id="cin:778718"/>
<reference evidence="5" key="3">
    <citation type="journal article" date="2004" name="Development">
        <title>Gene expression profiles of transcription factors and signaling molecules in the ascidian embryo: towards a comprehensive understanding of gene networks.</title>
        <authorList>
            <person name="Imai K.S."/>
            <person name="Hino K."/>
            <person name="Yagi K."/>
            <person name="Satoh N."/>
            <person name="Satou Y."/>
        </authorList>
    </citation>
    <scope>NUCLEOTIDE SEQUENCE</scope>
</reference>
<dbReference type="HOGENOM" id="CLU_048892_0_0_1"/>
<dbReference type="PROSITE" id="PS50118">
    <property type="entry name" value="HMG_BOX_2"/>
    <property type="match status" value="2"/>
</dbReference>
<evidence type="ECO:0000313" key="5">
    <source>
        <dbReference type="EMBL" id="BAE06615.1"/>
    </source>
</evidence>
<proteinExistence type="evidence at transcript level"/>
<dbReference type="InterPro" id="IPR036910">
    <property type="entry name" value="HMG_box_dom_sf"/>
</dbReference>
<dbReference type="PANTHER" id="PTHR48112">
    <property type="entry name" value="HIGH MOBILITY GROUP PROTEIN DSP1"/>
    <property type="match status" value="1"/>
</dbReference>